<dbReference type="CDD" id="cd00688">
    <property type="entry name" value="ISOPREN_C2_like"/>
    <property type="match status" value="1"/>
</dbReference>
<accession>A0A7C2NSY3</accession>
<sequence length="366" mass="39587">MPSDRRGRLERRRFLHVVAASLGGMTWSRVAAGQDAPTGRVRERAGLELITPATKTAIERGLNFLNQRQITRGNLRGAFGSNGYAAGVAVCGLAGLAFLTSGSAPGRGKYGQAIDRCLDYLLANTDENGYISAQAQGGQDRMYGHGFATLFLAEAYGMGVHADREEALGKKLRAAVRLIVNTQNDQGGWRYQPVKSDADLSITICQIMALRAARDAGLDVPEATRNKCIDYVKRSHTGDGFQYTLGGGRTTFALTAAGVAALNSAGIYDGKEIENGLKYIMKHKPNGTLEAGFSSFYGQYYAAQAMWHAGGDYWTQWYTALRDTLLRTQRNNGSWPDPGVGDEFGAAVGCIILQLPYNYVPVFSEG</sequence>
<dbReference type="EMBL" id="DSOK01000043">
    <property type="protein sequence ID" value="HEN14108.1"/>
    <property type="molecule type" value="Genomic_DNA"/>
</dbReference>
<reference evidence="1" key="1">
    <citation type="journal article" date="2020" name="mSystems">
        <title>Genome- and Community-Level Interaction Insights into Carbon Utilization and Element Cycling Functions of Hydrothermarchaeota in Hydrothermal Sediment.</title>
        <authorList>
            <person name="Zhou Z."/>
            <person name="Liu Y."/>
            <person name="Xu W."/>
            <person name="Pan J."/>
            <person name="Luo Z.H."/>
            <person name="Li M."/>
        </authorList>
    </citation>
    <scope>NUCLEOTIDE SEQUENCE [LARGE SCALE GENOMIC DNA]</scope>
    <source>
        <strain evidence="1">SpSt-339</strain>
    </source>
</reference>
<name>A0A7C2NSY3_9PLAN</name>
<organism evidence="1">
    <name type="scientific">Schlesneria paludicola</name>
    <dbReference type="NCBI Taxonomy" id="360056"/>
    <lineage>
        <taxon>Bacteria</taxon>
        <taxon>Pseudomonadati</taxon>
        <taxon>Planctomycetota</taxon>
        <taxon>Planctomycetia</taxon>
        <taxon>Planctomycetales</taxon>
        <taxon>Planctomycetaceae</taxon>
        <taxon>Schlesneria</taxon>
    </lineage>
</organism>
<dbReference type="InterPro" id="IPR008930">
    <property type="entry name" value="Terpenoid_cyclase/PrenylTrfase"/>
</dbReference>
<comment type="caution">
    <text evidence="1">The sequence shown here is derived from an EMBL/GenBank/DDBJ whole genome shotgun (WGS) entry which is preliminary data.</text>
</comment>
<gene>
    <name evidence="1" type="ORF">ENQ76_01390</name>
</gene>
<proteinExistence type="predicted"/>
<evidence type="ECO:0000313" key="1">
    <source>
        <dbReference type="EMBL" id="HEN14108.1"/>
    </source>
</evidence>
<dbReference type="AlphaFoldDB" id="A0A7C2NSY3"/>
<keyword evidence="1" id="KW-0808">Transferase</keyword>
<dbReference type="Gene3D" id="1.50.10.20">
    <property type="match status" value="2"/>
</dbReference>
<dbReference type="GO" id="GO:0016740">
    <property type="term" value="F:transferase activity"/>
    <property type="evidence" value="ECO:0007669"/>
    <property type="project" value="UniProtKB-KW"/>
</dbReference>
<dbReference type="SUPFAM" id="SSF48239">
    <property type="entry name" value="Terpenoid cyclases/Protein prenyltransferases"/>
    <property type="match status" value="2"/>
</dbReference>
<protein>
    <submittedName>
        <fullName evidence="1">Prenyltransferase</fullName>
    </submittedName>
</protein>